<evidence type="ECO:0000256" key="3">
    <source>
        <dbReference type="ARBA" id="ARBA00022525"/>
    </source>
</evidence>
<evidence type="ECO:0000259" key="8">
    <source>
        <dbReference type="PROSITE" id="PS50022"/>
    </source>
</evidence>
<feature type="compositionally biased region" description="Acidic residues" evidence="7">
    <location>
        <begin position="87"/>
        <end position="110"/>
    </location>
</feature>
<dbReference type="Proteomes" id="UP001208570">
    <property type="component" value="Unassembled WGS sequence"/>
</dbReference>
<sequence>MILYLTGHGISVSFVTISSLIAKPTPASLLSPSFYTRFVLSFCVPEEPELVTDVEIPEEDHLPTPNDDVLITPEEPLPEPQEGDIPIPDEEEPELVTDVEIPDEEEEEPENYVTIKRQGRRGGRRGKKKPRSKGKSHRRRKIVRDHIPSESDDTTQVVPNEPGSEPSMSGPRKTRPNKSGKRKQRIPSGKRRRKIKKLRTTLAPPMEISELESEPEILTTEPFRDHAAPRSIFLGSPSAEFPDPIERTTLAPPMEISELESEPEILTTEPLRDHAAPRSILLGSPSAEFPDPKEQGPPTGDNSGAIVDMKGEKMDEKYYRETINRKFTYPIVPHEIVRGIAKATATSFTTYTKPYQAMNMHNIRGWMPELRVKEQQCITLDLGSQVNIHGVASSGGRWKGKCSYVKRYTVYVSRDGEDWQLMLKKGTKRERAFLNKDCYDVTFHCLHKYYGNPFEARYVRACIIPEQYENYPMMKFIVYGFRKRNDLAHIMGMMQDRNTVSVTGCQCYWDLSLKSCACCLANARQCSSSYPYQCVRAGDAAMCGSVDAFPKWSREEPMKVRPSPTEDPSEDEEQPLIICAEDQVVCPSDPTKCKDAGSLRCIEAEIPDPEIQLQEADAISGLLDISDEEAEGVVADSLVEMEEEDGAPTETEPQPTETPSSGEDQDQKENTTSPGTTPSIECICPPA</sequence>
<evidence type="ECO:0000256" key="2">
    <source>
        <dbReference type="ARBA" id="ARBA00004613"/>
    </source>
</evidence>
<dbReference type="GO" id="GO:0038023">
    <property type="term" value="F:signaling receptor activity"/>
    <property type="evidence" value="ECO:0007669"/>
    <property type="project" value="TreeGrafter"/>
</dbReference>
<feature type="compositionally biased region" description="Basic residues" evidence="7">
    <location>
        <begin position="117"/>
        <end position="143"/>
    </location>
</feature>
<dbReference type="GO" id="GO:0005576">
    <property type="term" value="C:extracellular region"/>
    <property type="evidence" value="ECO:0007669"/>
    <property type="project" value="UniProtKB-SubCell"/>
</dbReference>
<dbReference type="GO" id="GO:0005886">
    <property type="term" value="C:plasma membrane"/>
    <property type="evidence" value="ECO:0007669"/>
    <property type="project" value="TreeGrafter"/>
</dbReference>
<feature type="region of interest" description="Disordered" evidence="7">
    <location>
        <begin position="55"/>
        <end position="216"/>
    </location>
</feature>
<feature type="region of interest" description="Disordered" evidence="7">
    <location>
        <begin position="636"/>
        <end position="687"/>
    </location>
</feature>
<dbReference type="Pfam" id="PF00754">
    <property type="entry name" value="F5_F8_type_C"/>
    <property type="match status" value="1"/>
</dbReference>
<keyword evidence="5" id="KW-0472">Membrane</keyword>
<accession>A0AAD9N356</accession>
<keyword evidence="6" id="KW-1015">Disulfide bond</keyword>
<dbReference type="PANTHER" id="PTHR46806">
    <property type="entry name" value="F5/8 TYPE C DOMAIN-CONTAINING PROTEIN"/>
    <property type="match status" value="1"/>
</dbReference>
<feature type="compositionally biased region" description="Low complexity" evidence="7">
    <location>
        <begin position="648"/>
        <end position="659"/>
    </location>
</feature>
<organism evidence="9 10">
    <name type="scientific">Paralvinella palmiformis</name>
    <dbReference type="NCBI Taxonomy" id="53620"/>
    <lineage>
        <taxon>Eukaryota</taxon>
        <taxon>Metazoa</taxon>
        <taxon>Spiralia</taxon>
        <taxon>Lophotrochozoa</taxon>
        <taxon>Annelida</taxon>
        <taxon>Polychaeta</taxon>
        <taxon>Sedentaria</taxon>
        <taxon>Canalipalpata</taxon>
        <taxon>Terebellida</taxon>
        <taxon>Terebelliformia</taxon>
        <taxon>Alvinellidae</taxon>
        <taxon>Paralvinella</taxon>
    </lineage>
</organism>
<feature type="compositionally biased region" description="Polar residues" evidence="7">
    <location>
        <begin position="670"/>
        <end position="679"/>
    </location>
</feature>
<dbReference type="InterPro" id="IPR008979">
    <property type="entry name" value="Galactose-bd-like_sf"/>
</dbReference>
<keyword evidence="3" id="KW-0964">Secreted</keyword>
<proteinExistence type="predicted"/>
<dbReference type="SUPFAM" id="SSF49785">
    <property type="entry name" value="Galactose-binding domain-like"/>
    <property type="match status" value="1"/>
</dbReference>
<evidence type="ECO:0000256" key="1">
    <source>
        <dbReference type="ARBA" id="ARBA00004184"/>
    </source>
</evidence>
<dbReference type="AlphaFoldDB" id="A0AAD9N356"/>
<evidence type="ECO:0000256" key="7">
    <source>
        <dbReference type="SAM" id="MobiDB-lite"/>
    </source>
</evidence>
<comment type="caution">
    <text evidence="9">The sequence shown here is derived from an EMBL/GenBank/DDBJ whole genome shotgun (WGS) entry which is preliminary data.</text>
</comment>
<dbReference type="InterPro" id="IPR000421">
    <property type="entry name" value="FA58C"/>
</dbReference>
<feature type="domain" description="F5/8 type C" evidence="8">
    <location>
        <begin position="366"/>
        <end position="481"/>
    </location>
</feature>
<keyword evidence="10" id="KW-1185">Reference proteome</keyword>
<evidence type="ECO:0000256" key="4">
    <source>
        <dbReference type="ARBA" id="ARBA00022889"/>
    </source>
</evidence>
<gene>
    <name evidence="9" type="ORF">LSH36_325g02111</name>
</gene>
<evidence type="ECO:0000256" key="5">
    <source>
        <dbReference type="ARBA" id="ARBA00023136"/>
    </source>
</evidence>
<evidence type="ECO:0000256" key="6">
    <source>
        <dbReference type="ARBA" id="ARBA00023157"/>
    </source>
</evidence>
<dbReference type="GO" id="GO:0007155">
    <property type="term" value="P:cell adhesion"/>
    <property type="evidence" value="ECO:0007669"/>
    <property type="project" value="UniProtKB-KW"/>
</dbReference>
<comment type="subcellular location">
    <subcellularLocation>
        <location evidence="1">Endomembrane system</location>
        <topology evidence="1">Peripheral membrane protein</topology>
    </subcellularLocation>
    <subcellularLocation>
        <location evidence="2">Secreted</location>
    </subcellularLocation>
</comment>
<reference evidence="9" key="1">
    <citation type="journal article" date="2023" name="Mol. Biol. Evol.">
        <title>Third-Generation Sequencing Reveals the Adaptive Role of the Epigenome in Three Deep-Sea Polychaetes.</title>
        <authorList>
            <person name="Perez M."/>
            <person name="Aroh O."/>
            <person name="Sun Y."/>
            <person name="Lan Y."/>
            <person name="Juniper S.K."/>
            <person name="Young C.R."/>
            <person name="Angers B."/>
            <person name="Qian P.Y."/>
        </authorList>
    </citation>
    <scope>NUCLEOTIDE SEQUENCE</scope>
    <source>
        <strain evidence="9">P08H-3</strain>
    </source>
</reference>
<dbReference type="EMBL" id="JAODUP010000325">
    <property type="protein sequence ID" value="KAK2152559.1"/>
    <property type="molecule type" value="Genomic_DNA"/>
</dbReference>
<dbReference type="PROSITE" id="PS50022">
    <property type="entry name" value="FA58C_3"/>
    <property type="match status" value="1"/>
</dbReference>
<evidence type="ECO:0000313" key="9">
    <source>
        <dbReference type="EMBL" id="KAK2152559.1"/>
    </source>
</evidence>
<dbReference type="PANTHER" id="PTHR46806:SF5">
    <property type="entry name" value="F5_8 TYPE C DOMAIN-CONTAINING PROTEIN"/>
    <property type="match status" value="1"/>
</dbReference>
<dbReference type="Gene3D" id="2.60.120.260">
    <property type="entry name" value="Galactose-binding domain-like"/>
    <property type="match status" value="1"/>
</dbReference>
<dbReference type="GO" id="GO:0012505">
    <property type="term" value="C:endomembrane system"/>
    <property type="evidence" value="ECO:0007669"/>
    <property type="project" value="UniProtKB-SubCell"/>
</dbReference>
<feature type="region of interest" description="Disordered" evidence="7">
    <location>
        <begin position="281"/>
        <end position="307"/>
    </location>
</feature>
<name>A0AAD9N356_9ANNE</name>
<keyword evidence="4" id="KW-0130">Cell adhesion</keyword>
<feature type="compositionally biased region" description="Basic residues" evidence="7">
    <location>
        <begin position="172"/>
        <end position="199"/>
    </location>
</feature>
<dbReference type="InterPro" id="IPR050633">
    <property type="entry name" value="Neuropilin_MCO_CoagFactor"/>
</dbReference>
<protein>
    <recommendedName>
        <fullName evidence="8">F5/8 type C domain-containing protein</fullName>
    </recommendedName>
</protein>
<evidence type="ECO:0000313" key="10">
    <source>
        <dbReference type="Proteomes" id="UP001208570"/>
    </source>
</evidence>